<comment type="caution">
    <text evidence="1">The sequence shown here is derived from an EMBL/GenBank/DDBJ whole genome shotgun (WGS) entry which is preliminary data.</text>
</comment>
<accession>A0A4R6J081</accession>
<gene>
    <name evidence="1" type="ORF">BC659_0201</name>
</gene>
<dbReference type="EMBL" id="SNWP01000010">
    <property type="protein sequence ID" value="TDO28141.1"/>
    <property type="molecule type" value="Genomic_DNA"/>
</dbReference>
<protein>
    <submittedName>
        <fullName evidence="1">Uncharacterized protein</fullName>
    </submittedName>
</protein>
<reference evidence="1 2" key="1">
    <citation type="submission" date="2019-03" db="EMBL/GenBank/DDBJ databases">
        <title>Genomic Encyclopedia of Archaeal and Bacterial Type Strains, Phase II (KMG-II): from individual species to whole genera.</title>
        <authorList>
            <person name="Goeker M."/>
        </authorList>
    </citation>
    <scope>NUCLEOTIDE SEQUENCE [LARGE SCALE GENOMIC DNA]</scope>
    <source>
        <strain evidence="1 2">DSM 28323</strain>
    </source>
</reference>
<proteinExistence type="predicted"/>
<sequence length="269" mass="30496">MSFLKSISYFLIILIIFPTCKKQVNKENALCEQINSVIPIVRIYEEVEDKLFLTDTILDGSFAVLDVNLLLDGENAYNPFKIIEWEVGNLKFSNTPKIRQRFSVGSVTEITIRVLLKYNLEQLPCRTDTSAIFITKKLVVKPINTSRIIGTYTGTNQGENEPPFTVSIKDEYRNNAFYGYWIKNINKGCYQGLIPSSQELIKPGVQMTAGYIGATFREPGENCGCINVSGSLVLQGNKIIIDYRYANELEYGAINNPTYYNKKFIGFKN</sequence>
<organism evidence="1 2">
    <name type="scientific">Sediminibacterium goheungense</name>
    <dbReference type="NCBI Taxonomy" id="1086393"/>
    <lineage>
        <taxon>Bacteria</taxon>
        <taxon>Pseudomonadati</taxon>
        <taxon>Bacteroidota</taxon>
        <taxon>Chitinophagia</taxon>
        <taxon>Chitinophagales</taxon>
        <taxon>Chitinophagaceae</taxon>
        <taxon>Sediminibacterium</taxon>
    </lineage>
</organism>
<evidence type="ECO:0000313" key="2">
    <source>
        <dbReference type="Proteomes" id="UP000295741"/>
    </source>
</evidence>
<dbReference type="AlphaFoldDB" id="A0A4R6J081"/>
<name>A0A4R6J081_9BACT</name>
<evidence type="ECO:0000313" key="1">
    <source>
        <dbReference type="EMBL" id="TDO28141.1"/>
    </source>
</evidence>
<dbReference type="RefSeq" id="WP_133472703.1">
    <property type="nucleotide sequence ID" value="NZ_SNWP01000010.1"/>
</dbReference>
<dbReference type="Proteomes" id="UP000295741">
    <property type="component" value="Unassembled WGS sequence"/>
</dbReference>
<keyword evidence="2" id="KW-1185">Reference proteome</keyword>